<keyword evidence="1" id="KW-0560">Oxidoreductase</keyword>
<dbReference type="PRINTS" id="PR00469">
    <property type="entry name" value="PNDRDTASEII"/>
</dbReference>
<dbReference type="InterPro" id="IPR050982">
    <property type="entry name" value="Auxin_biosynth/cation_transpt"/>
</dbReference>
<dbReference type="PANTHER" id="PTHR43539">
    <property type="entry name" value="FLAVIN-BINDING MONOOXYGENASE-LIKE PROTEIN (AFU_ORTHOLOGUE AFUA_4G09220)"/>
    <property type="match status" value="1"/>
</dbReference>
<dbReference type="PANTHER" id="PTHR43539:SF78">
    <property type="entry name" value="FLAVIN-CONTAINING MONOOXYGENASE"/>
    <property type="match status" value="1"/>
</dbReference>
<dbReference type="Proteomes" id="UP001499938">
    <property type="component" value="Unassembled WGS sequence"/>
</dbReference>
<evidence type="ECO:0000313" key="2">
    <source>
        <dbReference type="EMBL" id="GAA1793747.1"/>
    </source>
</evidence>
<accession>A0ABP4XZI6</accession>
<dbReference type="InterPro" id="IPR036291">
    <property type="entry name" value="NAD(P)-bd_dom_sf"/>
</dbReference>
<evidence type="ECO:0000313" key="3">
    <source>
        <dbReference type="Proteomes" id="UP001499938"/>
    </source>
</evidence>
<keyword evidence="3" id="KW-1185">Reference proteome</keyword>
<name>A0ABP4XZI6_9MICO</name>
<gene>
    <name evidence="2" type="ORF">GCM10009811_18170</name>
</gene>
<dbReference type="PIRSF" id="PIRSF000332">
    <property type="entry name" value="FMO"/>
    <property type="match status" value="1"/>
</dbReference>
<dbReference type="Pfam" id="PF13738">
    <property type="entry name" value="Pyr_redox_3"/>
    <property type="match status" value="1"/>
</dbReference>
<protein>
    <submittedName>
        <fullName evidence="2">NAD(P)/FAD-dependent oxidoreductase</fullName>
    </submittedName>
</protein>
<comment type="caution">
    <text evidence="2">The sequence shown here is derived from an EMBL/GenBank/DDBJ whole genome shotgun (WGS) entry which is preliminary data.</text>
</comment>
<proteinExistence type="predicted"/>
<organism evidence="2 3">
    <name type="scientific">Nostocoides veronense</name>
    <dbReference type="NCBI Taxonomy" id="330836"/>
    <lineage>
        <taxon>Bacteria</taxon>
        <taxon>Bacillati</taxon>
        <taxon>Actinomycetota</taxon>
        <taxon>Actinomycetes</taxon>
        <taxon>Micrococcales</taxon>
        <taxon>Intrasporangiaceae</taxon>
        <taxon>Nostocoides</taxon>
    </lineage>
</organism>
<dbReference type="SUPFAM" id="SSF51735">
    <property type="entry name" value="NAD(P)-binding Rossmann-fold domains"/>
    <property type="match status" value="1"/>
</dbReference>
<evidence type="ECO:0000256" key="1">
    <source>
        <dbReference type="ARBA" id="ARBA00023002"/>
    </source>
</evidence>
<dbReference type="PRINTS" id="PR00368">
    <property type="entry name" value="FADPNR"/>
</dbReference>
<dbReference type="InterPro" id="IPR036188">
    <property type="entry name" value="FAD/NAD-bd_sf"/>
</dbReference>
<dbReference type="EMBL" id="BAAAPO010000026">
    <property type="protein sequence ID" value="GAA1793747.1"/>
    <property type="molecule type" value="Genomic_DNA"/>
</dbReference>
<reference evidence="3" key="1">
    <citation type="journal article" date="2019" name="Int. J. Syst. Evol. Microbiol.">
        <title>The Global Catalogue of Microorganisms (GCM) 10K type strain sequencing project: providing services to taxonomists for standard genome sequencing and annotation.</title>
        <authorList>
            <consortium name="The Broad Institute Genomics Platform"/>
            <consortium name="The Broad Institute Genome Sequencing Center for Infectious Disease"/>
            <person name="Wu L."/>
            <person name="Ma J."/>
        </authorList>
    </citation>
    <scope>NUCLEOTIDE SEQUENCE [LARGE SCALE GENOMIC DNA]</scope>
    <source>
        <strain evidence="3">JCM 15592</strain>
    </source>
</reference>
<dbReference type="Gene3D" id="3.50.50.60">
    <property type="entry name" value="FAD/NAD(P)-binding domain"/>
    <property type="match status" value="1"/>
</dbReference>
<dbReference type="SUPFAM" id="SSF51905">
    <property type="entry name" value="FAD/NAD(P)-binding domain"/>
    <property type="match status" value="1"/>
</dbReference>
<dbReference type="InterPro" id="IPR000960">
    <property type="entry name" value="Flavin_mOase"/>
</dbReference>
<sequence>MADDNVNASVLIIGAGPAGLGTAGALAQRGIRSIILERAADVAASWRGHYDRLHLHTTRTLSGLPGLEIPAAYGRWVARDDLVRYLEGYRDHFGLDVRTGVEVVGVERASAAVSSPWVVRSAKGEEWHARHVVIATGYNHTPVLPSWPGQEDFPGEVIHAASYRNPRPYAGRSVLVVGTGNTGCEIAQDLAEAGVGPVWLAVRTPPHILRRDTMGMPAQWTGIAVRHLPAAVVDRVAAVIERTSIPDLRAYGVPRAKADLLTRVRVGSIPVQDVGIVAAIRSRRVTPVPAVQRIEGAVVHLVDGSVVEPDAIIMAAGYTRGLDGILAGLGVLGADGRPIVHGARNPSGATGLWFNGYTNPISGMLREISRDATAIAAAIARG</sequence>